<dbReference type="AlphaFoldDB" id="A0AA42CPV1"/>
<gene>
    <name evidence="3" type="ORF">NEE01_09450</name>
</gene>
<evidence type="ECO:0000313" key="3">
    <source>
        <dbReference type="EMBL" id="MCW6535010.1"/>
    </source>
</evidence>
<comment type="caution">
    <text evidence="3">The sequence shown here is derived from an EMBL/GenBank/DDBJ whole genome shotgun (WGS) entry which is preliminary data.</text>
</comment>
<proteinExistence type="predicted"/>
<reference evidence="3" key="1">
    <citation type="submission" date="2022-06" db="EMBL/GenBank/DDBJ databases">
        <title>Sphingomonas sp. nov. isolated from rhizosphere soil of tomato.</title>
        <authorList>
            <person name="Dong H."/>
            <person name="Gao R."/>
        </authorList>
    </citation>
    <scope>NUCLEOTIDE SEQUENCE</scope>
    <source>
        <strain evidence="3">MMSM24</strain>
    </source>
</reference>
<keyword evidence="4" id="KW-1185">Reference proteome</keyword>
<dbReference type="Proteomes" id="UP001165565">
    <property type="component" value="Unassembled WGS sequence"/>
</dbReference>
<accession>A0AA42CPV1</accession>
<organism evidence="3 4">
    <name type="scientific">Sphingomonas lycopersici</name>
    <dbReference type="NCBI Taxonomy" id="2951807"/>
    <lineage>
        <taxon>Bacteria</taxon>
        <taxon>Pseudomonadati</taxon>
        <taxon>Pseudomonadota</taxon>
        <taxon>Alphaproteobacteria</taxon>
        <taxon>Sphingomonadales</taxon>
        <taxon>Sphingomonadaceae</taxon>
        <taxon>Sphingomonas</taxon>
    </lineage>
</organism>
<name>A0AA42CPV1_9SPHN</name>
<dbReference type="Pfam" id="PF10988">
    <property type="entry name" value="DUF2807"/>
    <property type="match status" value="1"/>
</dbReference>
<dbReference type="InterPro" id="IPR021255">
    <property type="entry name" value="DUF2807"/>
</dbReference>
<feature type="chain" id="PRO_5041362782" evidence="1">
    <location>
        <begin position="22"/>
        <end position="239"/>
    </location>
</feature>
<protein>
    <submittedName>
        <fullName evidence="3">DUF2807 domain-containing protein</fullName>
    </submittedName>
</protein>
<keyword evidence="1" id="KW-0732">Signal</keyword>
<dbReference type="EMBL" id="JANFAV010000005">
    <property type="protein sequence ID" value="MCW6535010.1"/>
    <property type="molecule type" value="Genomic_DNA"/>
</dbReference>
<dbReference type="RefSeq" id="WP_265268759.1">
    <property type="nucleotide sequence ID" value="NZ_JANFAV010000005.1"/>
</dbReference>
<evidence type="ECO:0000256" key="1">
    <source>
        <dbReference type="SAM" id="SignalP"/>
    </source>
</evidence>
<evidence type="ECO:0000259" key="2">
    <source>
        <dbReference type="Pfam" id="PF10988"/>
    </source>
</evidence>
<dbReference type="Gene3D" id="2.160.20.120">
    <property type="match status" value="1"/>
</dbReference>
<evidence type="ECO:0000313" key="4">
    <source>
        <dbReference type="Proteomes" id="UP001165565"/>
    </source>
</evidence>
<feature type="domain" description="Putative auto-transporter adhesin head GIN" evidence="2">
    <location>
        <begin position="31"/>
        <end position="217"/>
    </location>
</feature>
<feature type="signal peptide" evidence="1">
    <location>
        <begin position="1"/>
        <end position="21"/>
    </location>
</feature>
<sequence length="239" mass="23768">MRLSLALAAAASTLLAAPADAAERSYSVGSYERVRVEGPFEVHIVAGASPRASAKGSDAMLARLDLAVNGNTLAVRLGPGGWGETPRRAGGTSPVVVTLSSPRITSILLTAGATVTASKIAAQRIDLGVTGAGALTVDGAAADQLNAMLIGTGKLRLAGKAARARLTTNGPGTIDAADLAVNDLTVSVEGTGETRATAHYTAQVSTTGLGKVTVLGTAKCTVKAVADGPVVCGVAAKRQ</sequence>